<sequence length="331" mass="36256">MASPNPRKEALVTPGPPRFTSTTSPDQTVDRSMSSIVIPDMQPQSSFSKTTPSESDFCVPDNTEEFWADNLRQARKKIAHIQATVDANVKISTHNLLVSGLEQKEIQQLLQKKHSGSRATFTDEQVLFQIIPGNAHEQLIVFLQQNFVRAMEAASCPMTRSTWVGIGATSSKGRFCGKEPDWGVRPIAGGTSGATNLPPAEEPWPSLVVEVGSSQGHASLQRDARWWWNNSDGATKLILLFKIKDTRGFAVEVELWEEVVAHDTGVATRSRPPSISTNLQRTQSTTVDASGQHSSISLRYSTLMRQPPGPTHPEFVVLTPGMLTDICAPTV</sequence>
<dbReference type="AlphaFoldDB" id="A0A9W4PB29"/>
<evidence type="ECO:0000313" key="2">
    <source>
        <dbReference type="EMBL" id="CAG8909304.1"/>
    </source>
</evidence>
<feature type="compositionally biased region" description="Polar residues" evidence="1">
    <location>
        <begin position="19"/>
        <end position="35"/>
    </location>
</feature>
<feature type="compositionally biased region" description="Basic and acidic residues" evidence="1">
    <location>
        <begin position="1"/>
        <end position="10"/>
    </location>
</feature>
<reference evidence="2" key="1">
    <citation type="submission" date="2021-07" db="EMBL/GenBank/DDBJ databases">
        <authorList>
            <person name="Branca A.L. A."/>
        </authorList>
    </citation>
    <scope>NUCLEOTIDE SEQUENCE</scope>
</reference>
<dbReference type="Proteomes" id="UP001154252">
    <property type="component" value="Unassembled WGS sequence"/>
</dbReference>
<dbReference type="OrthoDB" id="76567at2759"/>
<gene>
    <name evidence="2" type="ORF">PEGY_LOCUS10094</name>
</gene>
<evidence type="ECO:0000256" key="1">
    <source>
        <dbReference type="SAM" id="MobiDB-lite"/>
    </source>
</evidence>
<protein>
    <submittedName>
        <fullName evidence="2">Uncharacterized protein</fullName>
    </submittedName>
</protein>
<keyword evidence="3" id="KW-1185">Reference proteome</keyword>
<organism evidence="2 3">
    <name type="scientific">Penicillium egyptiacum</name>
    <dbReference type="NCBI Taxonomy" id="1303716"/>
    <lineage>
        <taxon>Eukaryota</taxon>
        <taxon>Fungi</taxon>
        <taxon>Dikarya</taxon>
        <taxon>Ascomycota</taxon>
        <taxon>Pezizomycotina</taxon>
        <taxon>Eurotiomycetes</taxon>
        <taxon>Eurotiomycetidae</taxon>
        <taxon>Eurotiales</taxon>
        <taxon>Aspergillaceae</taxon>
        <taxon>Penicillium</taxon>
    </lineage>
</organism>
<comment type="caution">
    <text evidence="2">The sequence shown here is derived from an EMBL/GenBank/DDBJ whole genome shotgun (WGS) entry which is preliminary data.</text>
</comment>
<dbReference type="EMBL" id="CAJVRC010000898">
    <property type="protein sequence ID" value="CAG8909304.1"/>
    <property type="molecule type" value="Genomic_DNA"/>
</dbReference>
<proteinExistence type="predicted"/>
<evidence type="ECO:0000313" key="3">
    <source>
        <dbReference type="Proteomes" id="UP001154252"/>
    </source>
</evidence>
<accession>A0A9W4PB29</accession>
<feature type="compositionally biased region" description="Polar residues" evidence="1">
    <location>
        <begin position="42"/>
        <end position="54"/>
    </location>
</feature>
<feature type="region of interest" description="Disordered" evidence="1">
    <location>
        <begin position="1"/>
        <end position="56"/>
    </location>
</feature>
<name>A0A9W4PB29_9EURO</name>